<accession>A0ABN6LZ86</accession>
<evidence type="ECO:0000313" key="2">
    <source>
        <dbReference type="Proteomes" id="UP000830055"/>
    </source>
</evidence>
<protein>
    <submittedName>
        <fullName evidence="1">Uncharacterized protein</fullName>
    </submittedName>
</protein>
<dbReference type="RefSeq" id="WP_284153082.1">
    <property type="nucleotide sequence ID" value="NZ_AP025516.1"/>
</dbReference>
<name>A0ABN6LZ86_9BACT</name>
<proteinExistence type="predicted"/>
<gene>
    <name evidence="1" type="ORF">DPPLL_03330</name>
</gene>
<sequence length="72" mass="8557">MNRRDRTEARAWMVMNKIKPVDIQQALELKYLTQVSETLLGKRNDRRVLQFLLDSGCPEHYLDLPQKMRRAA</sequence>
<evidence type="ECO:0000313" key="1">
    <source>
        <dbReference type="EMBL" id="BDD85968.1"/>
    </source>
</evidence>
<keyword evidence="2" id="KW-1185">Reference proteome</keyword>
<reference evidence="1 2" key="1">
    <citation type="submission" date="2022-01" db="EMBL/GenBank/DDBJ databases">
        <title>Desulfofustis limnae sp. nov., a novel mesophilic sulfate-reducing bacterium isolated from marsh soil.</title>
        <authorList>
            <person name="Watanabe M."/>
            <person name="Takahashi A."/>
            <person name="Kojima H."/>
            <person name="Fukui M."/>
        </authorList>
    </citation>
    <scope>NUCLEOTIDE SEQUENCE [LARGE SCALE GENOMIC DNA]</scope>
    <source>
        <strain evidence="1 2">PPLL</strain>
    </source>
</reference>
<dbReference type="EMBL" id="AP025516">
    <property type="protein sequence ID" value="BDD85968.1"/>
    <property type="molecule type" value="Genomic_DNA"/>
</dbReference>
<dbReference type="Proteomes" id="UP000830055">
    <property type="component" value="Chromosome"/>
</dbReference>
<organism evidence="1 2">
    <name type="scientific">Desulfofustis limnaeus</name>
    <dbReference type="NCBI Taxonomy" id="2740163"/>
    <lineage>
        <taxon>Bacteria</taxon>
        <taxon>Pseudomonadati</taxon>
        <taxon>Thermodesulfobacteriota</taxon>
        <taxon>Desulfobulbia</taxon>
        <taxon>Desulfobulbales</taxon>
        <taxon>Desulfocapsaceae</taxon>
        <taxon>Desulfofustis</taxon>
    </lineage>
</organism>